<dbReference type="EMBL" id="CAJPIN010014421">
    <property type="protein sequence ID" value="CAG2061053.1"/>
    <property type="molecule type" value="Genomic_DNA"/>
</dbReference>
<dbReference type="PROSITE" id="PS00972">
    <property type="entry name" value="USP_1"/>
    <property type="match status" value="1"/>
</dbReference>
<keyword evidence="4" id="KW-1185">Reference proteome</keyword>
<dbReference type="PROSITE" id="PS50235">
    <property type="entry name" value="USP_3"/>
    <property type="match status" value="1"/>
</dbReference>
<dbReference type="Proteomes" id="UP001153148">
    <property type="component" value="Unassembled WGS sequence"/>
</dbReference>
<dbReference type="InterPro" id="IPR038765">
    <property type="entry name" value="Papain-like_cys_pep_sf"/>
</dbReference>
<feature type="domain" description="USP" evidence="2">
    <location>
        <begin position="226"/>
        <end position="280"/>
    </location>
</feature>
<proteinExistence type="inferred from homology"/>
<dbReference type="InterPro" id="IPR018200">
    <property type="entry name" value="USP_CS"/>
</dbReference>
<protein>
    <recommendedName>
        <fullName evidence="2">USP domain-containing protein</fullName>
    </recommendedName>
</protein>
<dbReference type="InterPro" id="IPR050164">
    <property type="entry name" value="Peptidase_C19"/>
</dbReference>
<reference evidence="3" key="1">
    <citation type="submission" date="2021-03" db="EMBL/GenBank/DDBJ databases">
        <authorList>
            <person name="Tran Van P."/>
        </authorList>
    </citation>
    <scope>NUCLEOTIDE SEQUENCE</scope>
</reference>
<dbReference type="Pfam" id="PF00443">
    <property type="entry name" value="UCH"/>
    <property type="match status" value="1"/>
</dbReference>
<dbReference type="PANTHER" id="PTHR24006">
    <property type="entry name" value="UBIQUITIN CARBOXYL-TERMINAL HYDROLASE"/>
    <property type="match status" value="1"/>
</dbReference>
<dbReference type="PANTHER" id="PTHR24006:SF827">
    <property type="entry name" value="UBIQUITIN CARBOXYL-TERMINAL HYDROLASE 34"/>
    <property type="match status" value="1"/>
</dbReference>
<comment type="caution">
    <text evidence="3">The sequence shown here is derived from an EMBL/GenBank/DDBJ whole genome shotgun (WGS) entry which is preliminary data.</text>
</comment>
<sequence>ALHHPAEDGKEPYGPACRDYFWLLCRLVDSLPDEVVKGDMLVAFTQWEASLRNIGLTGVLPLVGFNTGDKGIKKQGSSLEDPQCCVVDIDGLARNLAKSILSREYLEARHNTVEDDGLIGLLNLMSNVLKHNPPFKTSKEGHEFLTQVFNFLFALPNPRKRHVPKCKSQLSRSSTYDLLVELVKGAPENYNHLHEKLLSQHKPGPQSPYPWDYWPHEDGRSDCGYVGLTNLGATCYMASCMQHLYMMPQARTSILRAKCDNNSKHEQTLRELQRMFAYLL</sequence>
<evidence type="ECO:0000256" key="1">
    <source>
        <dbReference type="ARBA" id="ARBA00009085"/>
    </source>
</evidence>
<dbReference type="SUPFAM" id="SSF54001">
    <property type="entry name" value="Cysteine proteinases"/>
    <property type="match status" value="1"/>
</dbReference>
<feature type="non-terminal residue" evidence="3">
    <location>
        <position position="280"/>
    </location>
</feature>
<dbReference type="InterPro" id="IPR028889">
    <property type="entry name" value="USP"/>
</dbReference>
<evidence type="ECO:0000259" key="2">
    <source>
        <dbReference type="PROSITE" id="PS50235"/>
    </source>
</evidence>
<evidence type="ECO:0000313" key="3">
    <source>
        <dbReference type="EMBL" id="CAG2061053.1"/>
    </source>
</evidence>
<name>A0ABN7P6I1_TIMPD</name>
<feature type="non-terminal residue" evidence="3">
    <location>
        <position position="1"/>
    </location>
</feature>
<evidence type="ECO:0000313" key="4">
    <source>
        <dbReference type="Proteomes" id="UP001153148"/>
    </source>
</evidence>
<organism evidence="3 4">
    <name type="scientific">Timema podura</name>
    <name type="common">Walking stick</name>
    <dbReference type="NCBI Taxonomy" id="61482"/>
    <lineage>
        <taxon>Eukaryota</taxon>
        <taxon>Metazoa</taxon>
        <taxon>Ecdysozoa</taxon>
        <taxon>Arthropoda</taxon>
        <taxon>Hexapoda</taxon>
        <taxon>Insecta</taxon>
        <taxon>Pterygota</taxon>
        <taxon>Neoptera</taxon>
        <taxon>Polyneoptera</taxon>
        <taxon>Phasmatodea</taxon>
        <taxon>Timematodea</taxon>
        <taxon>Timematoidea</taxon>
        <taxon>Timematidae</taxon>
        <taxon>Timema</taxon>
    </lineage>
</organism>
<gene>
    <name evidence="3" type="ORF">TPAB3V08_LOCUS8008</name>
</gene>
<dbReference type="Gene3D" id="3.90.70.10">
    <property type="entry name" value="Cysteine proteinases"/>
    <property type="match status" value="1"/>
</dbReference>
<dbReference type="InterPro" id="IPR001394">
    <property type="entry name" value="Peptidase_C19_UCH"/>
</dbReference>
<accession>A0ABN7P6I1</accession>
<comment type="similarity">
    <text evidence="1">Belongs to the peptidase C19 family.</text>
</comment>